<dbReference type="GO" id="GO:0051782">
    <property type="term" value="P:negative regulation of cell division"/>
    <property type="evidence" value="ECO:0007669"/>
    <property type="project" value="TreeGrafter"/>
</dbReference>
<organism evidence="3 4">
    <name type="scientific">Mucilaginibacter galii</name>
    <dbReference type="NCBI Taxonomy" id="2005073"/>
    <lineage>
        <taxon>Bacteria</taxon>
        <taxon>Pseudomonadati</taxon>
        <taxon>Bacteroidota</taxon>
        <taxon>Sphingobacteriia</taxon>
        <taxon>Sphingobacteriales</taxon>
        <taxon>Sphingobacteriaceae</taxon>
        <taxon>Mucilaginibacter</taxon>
    </lineage>
</organism>
<keyword evidence="1" id="KW-0472">Membrane</keyword>
<dbReference type="InterPro" id="IPR027417">
    <property type="entry name" value="P-loop_NTPase"/>
</dbReference>
<dbReference type="AlphaFoldDB" id="A0A917J8Q2"/>
<dbReference type="EMBL" id="BMDO01000005">
    <property type="protein sequence ID" value="GGI50818.1"/>
    <property type="molecule type" value="Genomic_DNA"/>
</dbReference>
<dbReference type="GO" id="GO:0005524">
    <property type="term" value="F:ATP binding"/>
    <property type="evidence" value="ECO:0007669"/>
    <property type="project" value="TreeGrafter"/>
</dbReference>
<dbReference type="Proteomes" id="UP000662074">
    <property type="component" value="Unassembled WGS sequence"/>
</dbReference>
<dbReference type="PANTHER" id="PTHR43384">
    <property type="entry name" value="SEPTUM SITE-DETERMINING PROTEIN MIND HOMOLOG, CHLOROPLASTIC-RELATED"/>
    <property type="match status" value="1"/>
</dbReference>
<feature type="transmembrane region" description="Helical" evidence="1">
    <location>
        <begin position="337"/>
        <end position="355"/>
    </location>
</feature>
<dbReference type="InterPro" id="IPR025669">
    <property type="entry name" value="AAA_dom"/>
</dbReference>
<feature type="transmembrane region" description="Helical" evidence="1">
    <location>
        <begin position="306"/>
        <end position="325"/>
    </location>
</feature>
<evidence type="ECO:0000313" key="4">
    <source>
        <dbReference type="Proteomes" id="UP000662074"/>
    </source>
</evidence>
<proteinExistence type="predicted"/>
<evidence type="ECO:0000259" key="2">
    <source>
        <dbReference type="Pfam" id="PF13614"/>
    </source>
</evidence>
<sequence length="405" mass="44928">MAKTICMASAKGGAGKTILTATFASFLTALGKKVIVIDTDASTNGLTLMYLKEVLLTEEVFIGKSKQPLGTFEFDATKHSPDYIGLVTLPNGVLFLPAAFRFTNTEAANLEQFRSTLKNLIHIYSKYADYIFLDAQAGSDNFAAVSMSRNISDQVIIVSEYDPLSAAGIERLKALFREDLNYGRTWILLNKMLPDFVQSFSSFLEVAKYLSPVPWDADVVRSYAKKKLALDMENGNDFTLSIVQTMRGLLGDEIEKEVSSWLSEKSASLREPIDIQINDLKTNLEMLQKQKLEAQKLSYRKSMFSNISNMAIVVVAFGTAVTFATKFLTKFDTTERVIVLGMVTTALIGLIISIISKSLEFRASKNELDDEKISSHMNSMISRLDKLESLRSGSIEALIKANRTS</sequence>
<keyword evidence="4" id="KW-1185">Reference proteome</keyword>
<dbReference type="RefSeq" id="WP_188416322.1">
    <property type="nucleotide sequence ID" value="NZ_BMDO01000005.1"/>
</dbReference>
<reference evidence="3" key="2">
    <citation type="submission" date="2020-09" db="EMBL/GenBank/DDBJ databases">
        <authorList>
            <person name="Sun Q."/>
            <person name="Sedlacek I."/>
        </authorList>
    </citation>
    <scope>NUCLEOTIDE SEQUENCE</scope>
    <source>
        <strain evidence="3">CCM 8711</strain>
    </source>
</reference>
<keyword evidence="1" id="KW-0812">Transmembrane</keyword>
<feature type="domain" description="AAA" evidence="2">
    <location>
        <begin position="3"/>
        <end position="174"/>
    </location>
</feature>
<comment type="caution">
    <text evidence="3">The sequence shown here is derived from an EMBL/GenBank/DDBJ whole genome shotgun (WGS) entry which is preliminary data.</text>
</comment>
<evidence type="ECO:0000313" key="3">
    <source>
        <dbReference type="EMBL" id="GGI50818.1"/>
    </source>
</evidence>
<dbReference type="InterPro" id="IPR050625">
    <property type="entry name" value="ParA/MinD_ATPase"/>
</dbReference>
<evidence type="ECO:0000256" key="1">
    <source>
        <dbReference type="SAM" id="Phobius"/>
    </source>
</evidence>
<protein>
    <recommendedName>
        <fullName evidence="2">AAA domain-containing protein</fullName>
    </recommendedName>
</protein>
<dbReference type="GO" id="GO:0005829">
    <property type="term" value="C:cytosol"/>
    <property type="evidence" value="ECO:0007669"/>
    <property type="project" value="TreeGrafter"/>
</dbReference>
<keyword evidence="1" id="KW-1133">Transmembrane helix</keyword>
<gene>
    <name evidence="3" type="ORF">GCM10011425_20300</name>
</gene>
<accession>A0A917J8Q2</accession>
<dbReference type="GO" id="GO:0016887">
    <property type="term" value="F:ATP hydrolysis activity"/>
    <property type="evidence" value="ECO:0007669"/>
    <property type="project" value="TreeGrafter"/>
</dbReference>
<reference evidence="3" key="1">
    <citation type="journal article" date="2014" name="Int. J. Syst. Evol. Microbiol.">
        <title>Complete genome sequence of Corynebacterium casei LMG S-19264T (=DSM 44701T), isolated from a smear-ripened cheese.</title>
        <authorList>
            <consortium name="US DOE Joint Genome Institute (JGI-PGF)"/>
            <person name="Walter F."/>
            <person name="Albersmeier A."/>
            <person name="Kalinowski J."/>
            <person name="Ruckert C."/>
        </authorList>
    </citation>
    <scope>NUCLEOTIDE SEQUENCE</scope>
    <source>
        <strain evidence="3">CCM 8711</strain>
    </source>
</reference>
<dbReference type="SUPFAM" id="SSF52540">
    <property type="entry name" value="P-loop containing nucleoside triphosphate hydrolases"/>
    <property type="match status" value="1"/>
</dbReference>
<name>A0A917J8Q2_9SPHI</name>
<dbReference type="PANTHER" id="PTHR43384:SF10">
    <property type="entry name" value="ATPASE INVOLVED IN CHROMOSOME PARTITIONING, PARA_MIND FAMILY"/>
    <property type="match status" value="1"/>
</dbReference>
<dbReference type="Gene3D" id="3.40.50.300">
    <property type="entry name" value="P-loop containing nucleotide triphosphate hydrolases"/>
    <property type="match status" value="1"/>
</dbReference>
<dbReference type="Pfam" id="PF13614">
    <property type="entry name" value="AAA_31"/>
    <property type="match status" value="1"/>
</dbReference>
<dbReference type="GO" id="GO:0009898">
    <property type="term" value="C:cytoplasmic side of plasma membrane"/>
    <property type="evidence" value="ECO:0007669"/>
    <property type="project" value="TreeGrafter"/>
</dbReference>